<reference evidence="7 8" key="1">
    <citation type="submission" date="2015-11" db="EMBL/GenBank/DDBJ databases">
        <title>Genomic analysis of 38 Legionella species identifies large and diverse effector repertoires.</title>
        <authorList>
            <person name="Burstein D."/>
            <person name="Amaro F."/>
            <person name="Zusman T."/>
            <person name="Lifshitz Z."/>
            <person name="Cohen O."/>
            <person name="Gilbert J.A."/>
            <person name="Pupko T."/>
            <person name="Shuman H.A."/>
            <person name="Segal G."/>
        </authorList>
    </citation>
    <scope>NUCLEOTIDE SEQUENCE [LARGE SCALE GENOMIC DNA]</scope>
    <source>
        <strain evidence="7 8">CDC#1442-AUS-E</strain>
    </source>
</reference>
<evidence type="ECO:0000259" key="6">
    <source>
        <dbReference type="PROSITE" id="PS50110"/>
    </source>
</evidence>
<keyword evidence="4" id="KW-0597">Phosphoprotein</keyword>
<name>A0A0W0Y3A6_9GAMM</name>
<dbReference type="InterPro" id="IPR036388">
    <property type="entry name" value="WH-like_DNA-bd_sf"/>
</dbReference>
<dbReference type="EMBL" id="LNYS01000006">
    <property type="protein sequence ID" value="KTD51385.1"/>
    <property type="molecule type" value="Genomic_DNA"/>
</dbReference>
<dbReference type="SUPFAM" id="SSF52172">
    <property type="entry name" value="CheY-like"/>
    <property type="match status" value="1"/>
</dbReference>
<keyword evidence="3" id="KW-0804">Transcription</keyword>
<keyword evidence="2" id="KW-0238">DNA-binding</keyword>
<proteinExistence type="predicted"/>
<evidence type="ECO:0000313" key="8">
    <source>
        <dbReference type="Proteomes" id="UP000054618"/>
    </source>
</evidence>
<feature type="modified residue" description="4-aspartylphosphate" evidence="4">
    <location>
        <position position="58"/>
    </location>
</feature>
<dbReference type="Pfam" id="PF00072">
    <property type="entry name" value="Response_reg"/>
    <property type="match status" value="1"/>
</dbReference>
<dbReference type="InterPro" id="IPR016032">
    <property type="entry name" value="Sig_transdc_resp-reg_C-effctor"/>
</dbReference>
<dbReference type="OrthoDB" id="9802186at2"/>
<dbReference type="SUPFAM" id="SSF46894">
    <property type="entry name" value="C-terminal effector domain of the bipartite response regulators"/>
    <property type="match status" value="1"/>
</dbReference>
<dbReference type="PATRIC" id="fig|45073.5.peg.243"/>
<feature type="domain" description="Response regulatory" evidence="6">
    <location>
        <begin position="7"/>
        <end position="123"/>
    </location>
</feature>
<dbReference type="STRING" id="45073.Lqui_0229"/>
<dbReference type="PROSITE" id="PS50110">
    <property type="entry name" value="RESPONSE_REGULATORY"/>
    <property type="match status" value="1"/>
</dbReference>
<dbReference type="InterPro" id="IPR011006">
    <property type="entry name" value="CheY-like_superfamily"/>
</dbReference>
<dbReference type="Pfam" id="PF00196">
    <property type="entry name" value="GerE"/>
    <property type="match status" value="1"/>
</dbReference>
<evidence type="ECO:0000256" key="4">
    <source>
        <dbReference type="PROSITE-ProRule" id="PRU00169"/>
    </source>
</evidence>
<dbReference type="GO" id="GO:0000160">
    <property type="term" value="P:phosphorelay signal transduction system"/>
    <property type="evidence" value="ECO:0007669"/>
    <property type="project" value="InterPro"/>
</dbReference>
<dbReference type="GO" id="GO:0003677">
    <property type="term" value="F:DNA binding"/>
    <property type="evidence" value="ECO:0007669"/>
    <property type="project" value="UniProtKB-KW"/>
</dbReference>
<dbReference type="AlphaFoldDB" id="A0A0W0Y3A6"/>
<dbReference type="CDD" id="cd17537">
    <property type="entry name" value="REC_FixJ"/>
    <property type="match status" value="1"/>
</dbReference>
<dbReference type="InterPro" id="IPR001789">
    <property type="entry name" value="Sig_transdc_resp-reg_receiver"/>
</dbReference>
<dbReference type="PANTHER" id="PTHR44688:SF16">
    <property type="entry name" value="DNA-BINDING TRANSCRIPTIONAL ACTIVATOR DEVR_DOSR"/>
    <property type="match status" value="1"/>
</dbReference>
<dbReference type="PRINTS" id="PR00038">
    <property type="entry name" value="HTHLUXR"/>
</dbReference>
<protein>
    <submittedName>
        <fullName evidence="7">Two component response regulator</fullName>
    </submittedName>
</protein>
<accession>A0A0W0Y3A6</accession>
<gene>
    <name evidence="7" type="ORF">Lqui_0229</name>
</gene>
<dbReference type="GO" id="GO:0006355">
    <property type="term" value="P:regulation of DNA-templated transcription"/>
    <property type="evidence" value="ECO:0007669"/>
    <property type="project" value="InterPro"/>
</dbReference>
<dbReference type="RefSeq" id="WP_065236126.1">
    <property type="nucleotide sequence ID" value="NZ_CAAAIK010000020.1"/>
</dbReference>
<dbReference type="Proteomes" id="UP000054618">
    <property type="component" value="Unassembled WGS sequence"/>
</dbReference>
<sequence length="216" mass="24499">MHKSNFCVYLVEDDLSISRALMALFESVQIEVVCYNDPYLFLEAFQRGEIQNGCIILDVRLPNMGGLELQESLTQSKNLLPVIFITAHGDIEMAVRAMKIGAFDFIPKPFNNQQLLAAVQKSFAAIPLCNTVTRFKDDMMKLTPREKEVLEYVINGKMNKEIGYTLNIALSTVEIHRANIMRKLGMKNLAELINYYLMTRQVNNNYLAGSYNAVSS</sequence>
<dbReference type="SMART" id="SM00448">
    <property type="entry name" value="REC"/>
    <property type="match status" value="1"/>
</dbReference>
<evidence type="ECO:0000313" key="7">
    <source>
        <dbReference type="EMBL" id="KTD51385.1"/>
    </source>
</evidence>
<evidence type="ECO:0000259" key="5">
    <source>
        <dbReference type="PROSITE" id="PS50043"/>
    </source>
</evidence>
<dbReference type="PANTHER" id="PTHR44688">
    <property type="entry name" value="DNA-BINDING TRANSCRIPTIONAL ACTIVATOR DEVR_DOSR"/>
    <property type="match status" value="1"/>
</dbReference>
<dbReference type="PROSITE" id="PS00622">
    <property type="entry name" value="HTH_LUXR_1"/>
    <property type="match status" value="1"/>
</dbReference>
<dbReference type="PROSITE" id="PS50043">
    <property type="entry name" value="HTH_LUXR_2"/>
    <property type="match status" value="1"/>
</dbReference>
<comment type="caution">
    <text evidence="7">The sequence shown here is derived from an EMBL/GenBank/DDBJ whole genome shotgun (WGS) entry which is preliminary data.</text>
</comment>
<dbReference type="InterPro" id="IPR000792">
    <property type="entry name" value="Tscrpt_reg_LuxR_C"/>
</dbReference>
<keyword evidence="1" id="KW-0805">Transcription regulation</keyword>
<keyword evidence="8" id="KW-1185">Reference proteome</keyword>
<evidence type="ECO:0000256" key="1">
    <source>
        <dbReference type="ARBA" id="ARBA00023015"/>
    </source>
</evidence>
<evidence type="ECO:0000256" key="3">
    <source>
        <dbReference type="ARBA" id="ARBA00023163"/>
    </source>
</evidence>
<dbReference type="Gene3D" id="3.40.50.2300">
    <property type="match status" value="1"/>
</dbReference>
<dbReference type="CDD" id="cd06170">
    <property type="entry name" value="LuxR_C_like"/>
    <property type="match status" value="1"/>
</dbReference>
<dbReference type="Gene3D" id="1.10.10.10">
    <property type="entry name" value="Winged helix-like DNA-binding domain superfamily/Winged helix DNA-binding domain"/>
    <property type="match status" value="1"/>
</dbReference>
<evidence type="ECO:0000256" key="2">
    <source>
        <dbReference type="ARBA" id="ARBA00023125"/>
    </source>
</evidence>
<feature type="domain" description="HTH luxR-type" evidence="5">
    <location>
        <begin position="133"/>
        <end position="200"/>
    </location>
</feature>
<dbReference type="SMART" id="SM00421">
    <property type="entry name" value="HTH_LUXR"/>
    <property type="match status" value="1"/>
</dbReference>
<organism evidence="7 8">
    <name type="scientific">Legionella quinlivanii</name>
    <dbReference type="NCBI Taxonomy" id="45073"/>
    <lineage>
        <taxon>Bacteria</taxon>
        <taxon>Pseudomonadati</taxon>
        <taxon>Pseudomonadota</taxon>
        <taxon>Gammaproteobacteria</taxon>
        <taxon>Legionellales</taxon>
        <taxon>Legionellaceae</taxon>
        <taxon>Legionella</taxon>
    </lineage>
</organism>